<feature type="repeat" description="ANK" evidence="16">
    <location>
        <begin position="1010"/>
        <end position="1042"/>
    </location>
</feature>
<evidence type="ECO:0000256" key="13">
    <source>
        <dbReference type="ARBA" id="ARBA00049657"/>
    </source>
</evidence>
<keyword evidence="9" id="KW-0638">Presynaptic neurotoxin</keyword>
<comment type="subcellular location">
    <subcellularLocation>
        <location evidence="2">Secreted</location>
    </subcellularLocation>
    <subcellularLocation>
        <location evidence="1">Target cell membrane</location>
    </subcellularLocation>
</comment>
<feature type="repeat" description="ANK" evidence="16">
    <location>
        <begin position="976"/>
        <end position="1008"/>
    </location>
</feature>
<feature type="repeat" description="ANK" evidence="16">
    <location>
        <begin position="1667"/>
        <end position="1699"/>
    </location>
</feature>
<dbReference type="EMBL" id="BMAW01001297">
    <property type="protein sequence ID" value="GFS73461.1"/>
    <property type="molecule type" value="Genomic_DNA"/>
</dbReference>
<feature type="repeat" description="ANK" evidence="16">
    <location>
        <begin position="1043"/>
        <end position="1075"/>
    </location>
</feature>
<dbReference type="InterPro" id="IPR036770">
    <property type="entry name" value="Ankyrin_rpt-contain_sf"/>
</dbReference>
<feature type="repeat" description="ANK" evidence="16">
    <location>
        <begin position="1339"/>
        <end position="1371"/>
    </location>
</feature>
<dbReference type="SUPFAM" id="SSF48452">
    <property type="entry name" value="TPR-like"/>
    <property type="match status" value="2"/>
</dbReference>
<feature type="repeat" description="ANK" evidence="16">
    <location>
        <begin position="1210"/>
        <end position="1237"/>
    </location>
</feature>
<gene>
    <name evidence="17" type="primary">Ank3_24</name>
    <name evidence="17" type="ORF">NPIL_686981</name>
</gene>
<keyword evidence="3" id="KW-0268">Exocytosis</keyword>
<comment type="subunit">
    <text evidence="14">Homotetramer in membranes.</text>
</comment>
<dbReference type="GO" id="GO:0044218">
    <property type="term" value="C:other organism cell membrane"/>
    <property type="evidence" value="ECO:0007669"/>
    <property type="project" value="UniProtKB-KW"/>
</dbReference>
<evidence type="ECO:0000256" key="16">
    <source>
        <dbReference type="PROSITE-ProRule" id="PRU00023"/>
    </source>
</evidence>
<evidence type="ECO:0000256" key="12">
    <source>
        <dbReference type="ARBA" id="ARBA00023298"/>
    </source>
</evidence>
<dbReference type="OrthoDB" id="6433141at2759"/>
<feature type="repeat" description="ANK" evidence="16">
    <location>
        <begin position="1243"/>
        <end position="1275"/>
    </location>
</feature>
<protein>
    <recommendedName>
        <fullName evidence="15">Alpha-latrotoxin</fullName>
    </recommendedName>
</protein>
<evidence type="ECO:0000256" key="8">
    <source>
        <dbReference type="ARBA" id="ARBA00022737"/>
    </source>
</evidence>
<evidence type="ECO:0000256" key="14">
    <source>
        <dbReference type="ARBA" id="ARBA00049715"/>
    </source>
</evidence>
<feature type="repeat" description="ANK" evidence="16">
    <location>
        <begin position="1306"/>
        <end position="1338"/>
    </location>
</feature>
<accession>A0A8X6T4Q2</accession>
<keyword evidence="18" id="KW-1185">Reference proteome</keyword>
<feature type="repeat" description="ANK" evidence="16">
    <location>
        <begin position="1601"/>
        <end position="1633"/>
    </location>
</feature>
<keyword evidence="7" id="KW-0528">Neurotoxin</keyword>
<dbReference type="Pfam" id="PF00023">
    <property type="entry name" value="Ank"/>
    <property type="match status" value="1"/>
</dbReference>
<dbReference type="PANTHER" id="PTHR24198:SF165">
    <property type="entry name" value="ANKYRIN REPEAT-CONTAINING PROTEIN-RELATED"/>
    <property type="match status" value="1"/>
</dbReference>
<dbReference type="GO" id="GO:0005576">
    <property type="term" value="C:extracellular region"/>
    <property type="evidence" value="ECO:0007669"/>
    <property type="project" value="UniProtKB-SubCell"/>
</dbReference>
<feature type="repeat" description="ANK" evidence="16">
    <location>
        <begin position="1434"/>
        <end position="1466"/>
    </location>
</feature>
<feature type="repeat" description="ANK" evidence="16">
    <location>
        <begin position="1790"/>
        <end position="1822"/>
    </location>
</feature>
<evidence type="ECO:0000256" key="3">
    <source>
        <dbReference type="ARBA" id="ARBA00022483"/>
    </source>
</evidence>
<keyword evidence="6" id="KW-0800">Toxin</keyword>
<feature type="repeat" description="ANK" evidence="16">
    <location>
        <begin position="943"/>
        <end position="975"/>
    </location>
</feature>
<name>A0A8X6T4Q2_NEPPI</name>
<feature type="repeat" description="ANK" evidence="16">
    <location>
        <begin position="2257"/>
        <end position="2284"/>
    </location>
</feature>
<dbReference type="GO" id="GO:0090729">
    <property type="term" value="F:toxin activity"/>
    <property type="evidence" value="ECO:0007669"/>
    <property type="project" value="UniProtKB-KW"/>
</dbReference>
<proteinExistence type="inferred from homology"/>
<comment type="caution">
    <text evidence="17">The sequence shown here is derived from an EMBL/GenBank/DDBJ whole genome shotgun (WGS) entry which is preliminary data.</text>
</comment>
<feature type="repeat" description="ANK" evidence="16">
    <location>
        <begin position="1757"/>
        <end position="1789"/>
    </location>
</feature>
<keyword evidence="4" id="KW-0964">Secreted</keyword>
<evidence type="ECO:0000313" key="18">
    <source>
        <dbReference type="Proteomes" id="UP000887013"/>
    </source>
</evidence>
<evidence type="ECO:0000256" key="9">
    <source>
        <dbReference type="ARBA" id="ARBA00023028"/>
    </source>
</evidence>
<dbReference type="InterPro" id="IPR011990">
    <property type="entry name" value="TPR-like_helical_dom_sf"/>
</dbReference>
<feature type="repeat" description="ANK" evidence="16">
    <location>
        <begin position="1471"/>
        <end position="1500"/>
    </location>
</feature>
<dbReference type="InterPro" id="IPR002110">
    <property type="entry name" value="Ankyrin_rpt"/>
</dbReference>
<dbReference type="Gene3D" id="1.25.40.20">
    <property type="entry name" value="Ankyrin repeat-containing domain"/>
    <property type="match status" value="10"/>
</dbReference>
<evidence type="ECO:0000256" key="2">
    <source>
        <dbReference type="ARBA" id="ARBA00004613"/>
    </source>
</evidence>
<dbReference type="Proteomes" id="UP000887013">
    <property type="component" value="Unassembled WGS sequence"/>
</dbReference>
<dbReference type="PANTHER" id="PTHR24198">
    <property type="entry name" value="ANKYRIN REPEAT AND PROTEIN KINASE DOMAIN-CONTAINING PROTEIN"/>
    <property type="match status" value="1"/>
</dbReference>
<reference evidence="17" key="1">
    <citation type="submission" date="2020-08" db="EMBL/GenBank/DDBJ databases">
        <title>Multicomponent nature underlies the extraordinary mechanical properties of spider dragline silk.</title>
        <authorList>
            <person name="Kono N."/>
            <person name="Nakamura H."/>
            <person name="Mori M."/>
            <person name="Yoshida Y."/>
            <person name="Ohtoshi R."/>
            <person name="Malay A.D."/>
            <person name="Moran D.A.P."/>
            <person name="Tomita M."/>
            <person name="Numata K."/>
            <person name="Arakawa K."/>
        </authorList>
    </citation>
    <scope>NUCLEOTIDE SEQUENCE</scope>
</reference>
<keyword evidence="5" id="KW-1052">Target cell membrane</keyword>
<dbReference type="PRINTS" id="PR01415">
    <property type="entry name" value="ANKYRIN"/>
</dbReference>
<dbReference type="SUPFAM" id="SSF48403">
    <property type="entry name" value="Ankyrin repeat"/>
    <property type="match status" value="4"/>
</dbReference>
<dbReference type="SMART" id="SM00028">
    <property type="entry name" value="TPR"/>
    <property type="match status" value="3"/>
</dbReference>
<feature type="repeat" description="ANK" evidence="16">
    <location>
        <begin position="1076"/>
        <end position="1108"/>
    </location>
</feature>
<feature type="repeat" description="ANK" evidence="16">
    <location>
        <begin position="1177"/>
        <end position="1209"/>
    </location>
</feature>
<evidence type="ECO:0000256" key="5">
    <source>
        <dbReference type="ARBA" id="ARBA00022537"/>
    </source>
</evidence>
<feature type="repeat" description="ANK" evidence="16">
    <location>
        <begin position="1634"/>
        <end position="1666"/>
    </location>
</feature>
<evidence type="ECO:0000256" key="15">
    <source>
        <dbReference type="ARBA" id="ARBA00049811"/>
    </source>
</evidence>
<evidence type="ECO:0000256" key="1">
    <source>
        <dbReference type="ARBA" id="ARBA00004175"/>
    </source>
</evidence>
<evidence type="ECO:0000256" key="6">
    <source>
        <dbReference type="ARBA" id="ARBA00022656"/>
    </source>
</evidence>
<dbReference type="GO" id="GO:0006887">
    <property type="term" value="P:exocytosis"/>
    <property type="evidence" value="ECO:0007669"/>
    <property type="project" value="UniProtKB-KW"/>
</dbReference>
<feature type="repeat" description="ANK" evidence="16">
    <location>
        <begin position="1142"/>
        <end position="1174"/>
    </location>
</feature>
<dbReference type="Pfam" id="PF13424">
    <property type="entry name" value="TPR_12"/>
    <property type="match status" value="2"/>
</dbReference>
<dbReference type="InterPro" id="IPR019734">
    <property type="entry name" value="TPR_rpt"/>
</dbReference>
<keyword evidence="8" id="KW-0677">Repeat</keyword>
<evidence type="ECO:0000256" key="4">
    <source>
        <dbReference type="ARBA" id="ARBA00022525"/>
    </source>
</evidence>
<feature type="repeat" description="ANK" evidence="16">
    <location>
        <begin position="1501"/>
        <end position="1533"/>
    </location>
</feature>
<dbReference type="SMART" id="SM00248">
    <property type="entry name" value="ANK"/>
    <property type="match status" value="32"/>
</dbReference>
<keyword evidence="10 16" id="KW-0040">ANK repeat</keyword>
<comment type="similarity">
    <text evidence="13">Belongs to the cationic peptide 01 (latrotoxin) family. 03 (alpha-latrotoxin) subfamily.</text>
</comment>
<keyword evidence="12" id="KW-1053">Target membrane</keyword>
<dbReference type="PROSITE" id="PS50297">
    <property type="entry name" value="ANK_REP_REGION"/>
    <property type="match status" value="22"/>
</dbReference>
<evidence type="ECO:0000256" key="10">
    <source>
        <dbReference type="ARBA" id="ARBA00023043"/>
    </source>
</evidence>
<feature type="repeat" description="ANK" evidence="16">
    <location>
        <begin position="1109"/>
        <end position="1141"/>
    </location>
</feature>
<dbReference type="Pfam" id="PF13637">
    <property type="entry name" value="Ank_4"/>
    <property type="match status" value="1"/>
</dbReference>
<dbReference type="PROSITE" id="PS50088">
    <property type="entry name" value="ANK_REPEAT"/>
    <property type="match status" value="24"/>
</dbReference>
<sequence>MASNVFTNNDNLILNWKSRKRLLTEFKKYNEVSAKIFYLKILNSVKEVIANDNIDTLKDLTWLLQNIESIKSKNDLQNYLEKDQIGNFNLVALACQKKAIKVLEYLFSDKGKFLYKLTVNICESDRLFSDNDEFSHNAFYYAIRSNLVGLLSILVDKWCEDKNSVQLEDVLSKEYKELKLRRVFLTNEMELYVHNKILDIRFFQDNADSSKGSGNTWSHIKERIEMIHRDIDFLKMHYWDTDPDDKFLVKAEFTAKNIHVLNSLLNSTYDRLPWEEIEFILVIFILCCKNRSQTYLVYNSVLNKKKVLSYLESFSFALGCEQRNLKTSDVLQLAKPSGRAKLIREKVIKEITKNYPSFQELYIDYETVRDFYSLETVKNYLDLAVTVDVTEKEGQLVVMRALQVMGEHLKNTLESPKVSDSTAETLLSSLPLSTREVIINLRDSLSHEFEDDTHFIRTVVEKKPHVFFKNVQTDISKINVIITDFLYKIKTFEVKKIMKEVGSCKYLKDVEDLFGPFRLSIHSFTEEIKKTDSYILVKGDIGQVEELLFSLSSMMNNKTAYEKGLFEQINRLIQREKEKLFSLRNDFLSNTIRLGEIFHVSQTGNYGKMNYIHWLAKRFKTSISDDYIPSNEPNTAEESLRKITENLIKQIIVSAESRNDFNPDIYYIILRITHFFKFEVDHIKWIKEFKGTSGRKKKRKINVTNMLSPKLSLLKKVLNDNNLVDNSLLQNISFFESNVELQIILEMLVLDVLSILLDLCNRNQFFLDNEFPLQIGKNMRNHLAHNNALINVLLDKNRMQLLLNAIKITKEGFSKDIGKIDKIILCDLFKLENAHNEHLSIVDNQQKLFIALEEGDIEKVQDCIKKGADIYGKDINEMTCLHYSAKAPSTETIEFVLQQNVDVAAKDLRGQTALHIAVKYDRIEIVKYLINRKLLCINETDIQDKTPLHIAVENGSKKSLKYLLKNKAITTFKDYSELSPLHTAILRNDMEMAEILLKKEKNINKNVSPGGYTVLHRASEGGKINVVDMLIQMQVDVECKTDFDITPLHIAAEYGHLEVVKTLFLKGADVNARTLSNETPLHRAAQSGEKEIVEFLINCEAEVNAYTFNLSLPLSHAAEEGHLSVAELLLEKNSTVNINSEFGLTPLHFASQNGHVEFVKLLLNRGAFINQKNKKNDDGTALHYSSGNGHNEVVMLLIDRGADIEAKDKHDFTPLHLAVGRGHYEVARSLISKGANILSKVALGATALHIAAYCRFHKMVELLISNGADIRAEDKNKTTPIHILFWNDLSEILIKSKIKLDFVDTYGFNTLHLSALNGNLEFVKYCLENGCNINDRNESGLTALHLAVQGNHQDVVIYLIDKGAETNVKDNDGHTVSFFAAKNNCVNIISVLIEKTKSIPIDQIESLCTAVFEGHHDILSILLKECIFDFSLLQEKYLLHKAAENGHMIVVKILLENGFDVNAEREDIVMTPLHAAVLHDHWEIAQLLLLKEANPNAQNQQGLTPLHIAVMRGNTDVVEILLEKEADIFISDYQNKSVIELAVHCNQLDTVKILLMNEEIDVNVKGYLDRTLLHQCAFTGSLEMTEYLVESGANIHARCRDGHKPIHVAAVMGFVKIVEFYLDHYMSVNDLNGNSLTLLHIAAHCGNAKVAELLIKRSANINVSDINGEAPIHLASANGHKDIVDILLHNGAYYNVKNKLKQTPLQITKDKSIASVLENIDRLFIAVKNNACLDVETELNEAAKNSAFSFINANCVENETLLHYASRNGYEKIIESLLKHKANPNVVNNNNRTPLHHAAEFSHFGSVKILLSNGAIYNGRDCARKTPEKCASDQNILNLFDFLNKAYVKIHNNNISFLRDMEKMKDLSKVKAVMRAKNRDGKTLIEFAILCSFSKTEQLKELFQGGITRSLELADVFIRQEKLMEAHCAYNRIIRERIVIFGADNPSVLDVQTKLVRLLNIRKNYDESLQLLEEIYRKRQDSLGAYHKETLAVQSLKALTLFEQGRNEEALHIFKEVIPKQKRILEPDDYDILESENGMASVLLRMEKYAEASKISCEVLEKSIKKFGPFHLIVLVAHHNFAATLNEKKKHAEALQIFEKAYEICKTLFSLHHSNTLRTLFNIACTLSLQKKYDDTLKILREILDIQMVCLPSNHYDILKTEFYIGNTHDNRGMTITALRIFLALESRINIFCPNTDLAKINQRKIDEIFLQLKMFSQESVFKRIRSEIHHDGNNSEMCLINDLTFVDDNIHDQDVNGITALHLAVVNGDKNRINVLLENGFDVLKVTIEGNTALHTAAIHGYADIAEIIIKHTQQHKRSRLDDLINATTAGVRSTALHLAANVDTAMCLLKHGAMFDAKNKLDQTPLDLAGDERVFTLLKTIGDIFDSAVNGKWCVIDRIRELDSEDALAALHAHNSLGKNLLQVAWINDQKGLAKELGELLKSLTNIL</sequence>
<dbReference type="Pfam" id="PF13606">
    <property type="entry name" value="Ank_3"/>
    <property type="match status" value="1"/>
</dbReference>
<evidence type="ECO:0000256" key="11">
    <source>
        <dbReference type="ARBA" id="ARBA00023136"/>
    </source>
</evidence>
<feature type="repeat" description="ANK" evidence="16">
    <location>
        <begin position="909"/>
        <end position="932"/>
    </location>
</feature>
<keyword evidence="11" id="KW-0472">Membrane</keyword>
<organism evidence="17 18">
    <name type="scientific">Nephila pilipes</name>
    <name type="common">Giant wood spider</name>
    <name type="synonym">Nephila maculata</name>
    <dbReference type="NCBI Taxonomy" id="299642"/>
    <lineage>
        <taxon>Eukaryota</taxon>
        <taxon>Metazoa</taxon>
        <taxon>Ecdysozoa</taxon>
        <taxon>Arthropoda</taxon>
        <taxon>Chelicerata</taxon>
        <taxon>Arachnida</taxon>
        <taxon>Araneae</taxon>
        <taxon>Araneomorphae</taxon>
        <taxon>Entelegynae</taxon>
        <taxon>Araneoidea</taxon>
        <taxon>Nephilidae</taxon>
        <taxon>Nephila</taxon>
    </lineage>
</organism>
<dbReference type="Pfam" id="PF12796">
    <property type="entry name" value="Ank_2"/>
    <property type="match status" value="10"/>
</dbReference>
<dbReference type="GO" id="GO:0044231">
    <property type="term" value="C:host cell presynaptic membrane"/>
    <property type="evidence" value="ECO:0007669"/>
    <property type="project" value="UniProtKB-KW"/>
</dbReference>
<dbReference type="Gene3D" id="1.25.40.10">
    <property type="entry name" value="Tetratricopeptide repeat domain"/>
    <property type="match status" value="2"/>
</dbReference>
<feature type="repeat" description="ANK" evidence="16">
    <location>
        <begin position="1568"/>
        <end position="1600"/>
    </location>
</feature>
<evidence type="ECO:0000313" key="17">
    <source>
        <dbReference type="EMBL" id="GFS73461.1"/>
    </source>
</evidence>
<feature type="repeat" description="ANK" evidence="16">
    <location>
        <begin position="2290"/>
        <end position="2313"/>
    </location>
</feature>
<evidence type="ECO:0000256" key="7">
    <source>
        <dbReference type="ARBA" id="ARBA00022699"/>
    </source>
</evidence>